<protein>
    <submittedName>
        <fullName evidence="1">Uncharacterized protein</fullName>
    </submittedName>
</protein>
<dbReference type="Proteomes" id="UP000069135">
    <property type="component" value="Chromosome"/>
</dbReference>
<reference evidence="1 2" key="2">
    <citation type="journal article" date="2016" name="PeerJ">
        <title>Analysis of five complete genome sequences for members of the class Peribacteria in the recently recognized Peregrinibacteria bacterial phylum.</title>
        <authorList>
            <person name="Anantharaman K."/>
            <person name="Brown C.T."/>
            <person name="Burstein D."/>
            <person name="Castelle C.J."/>
            <person name="Probst A.J."/>
            <person name="Thomas B.C."/>
            <person name="Williams K.H."/>
            <person name="Banfield J.F."/>
        </authorList>
    </citation>
    <scope>NUCLEOTIDE SEQUENCE [LARGE SCALE GENOMIC DNA]</scope>
    <source>
        <strain evidence="1">RIFOXYD1_FULL_PER-ii_59_16</strain>
    </source>
</reference>
<reference evidence="2" key="1">
    <citation type="submission" date="2015-10" db="EMBL/GenBank/DDBJ databases">
        <title>Analysis of five complete genome sequences for members of the class Peribacteria in the recently recognized Peregrinibacteria bacterial phylum.</title>
        <authorList>
            <person name="Anantharaman K."/>
            <person name="Brown C.T."/>
            <person name="Burstein D."/>
            <person name="Castelle C.J."/>
            <person name="Probst A.J."/>
            <person name="Thomas B.C."/>
            <person name="Williams K.H."/>
            <person name="Banfield J.F."/>
        </authorList>
    </citation>
    <scope>NUCLEOTIDE SEQUENCE [LARGE SCALE GENOMIC DNA]</scope>
</reference>
<dbReference type="AlphaFoldDB" id="A0A0S1SJV6"/>
<evidence type="ECO:0000313" key="1">
    <source>
        <dbReference type="EMBL" id="ALM12979.1"/>
    </source>
</evidence>
<dbReference type="STRING" id="1735162.PeribacterB2_0280"/>
<accession>A0A0S1SGW1</accession>
<evidence type="ECO:0000313" key="2">
    <source>
        <dbReference type="Proteomes" id="UP000069135"/>
    </source>
</evidence>
<name>A0A0S1SJV6_9BACT</name>
<gene>
    <name evidence="1" type="ORF">PeribacterD1_0280</name>
</gene>
<accession>A0A0S1SJV6</accession>
<sequence length="192" mass="21131">MTSWFYRLFRCSPKQAALAALIGFCIAVALTLFAMRDRVAPPAAENPALAQWQPVSNTRLGYAFRLPPEFSLTAKQEDTYTRYEAGDRIVEVFIRPATSIEKGLLLLDQERATAYEGLPSVRIDQEEETTVAGQDAVTREILLNAAGFSAIETFVFLKGTVVSFSTLFATAEAIGEEERAFHALVLSGVTFP</sequence>
<accession>A0A0S1SUG8</accession>
<proteinExistence type="predicted"/>
<accession>A0A0S1SPX6</accession>
<organism evidence="1 2">
    <name type="scientific">Candidatus Peribacter riflensis</name>
    <dbReference type="NCBI Taxonomy" id="1735162"/>
    <lineage>
        <taxon>Bacteria</taxon>
        <taxon>Candidatus Peregrinibacteriota</taxon>
        <taxon>Candidatus Peribacteria</taxon>
        <taxon>Candidatus Peribacterales</taxon>
        <taxon>Candidatus Peribacteraceae</taxon>
        <taxon>Candidatus Peribacter</taxon>
    </lineage>
</organism>
<accession>A0A0S1SSS5</accession>
<dbReference type="KEGG" id="prf:PeribacterA2_0280"/>
<dbReference type="EMBL" id="CP013065">
    <property type="protein sequence ID" value="ALM12979.1"/>
    <property type="molecule type" value="Genomic_DNA"/>
</dbReference>